<comment type="caution">
    <text evidence="3">The sequence shown here is derived from an EMBL/GenBank/DDBJ whole genome shotgun (WGS) entry which is preliminary data.</text>
</comment>
<dbReference type="EMBL" id="JAYMGO010000014">
    <property type="protein sequence ID" value="KAL1262439.1"/>
    <property type="molecule type" value="Genomic_DNA"/>
</dbReference>
<sequence>MKSCISVFIVFAANSFLLEVSSKWHSRKSLAFTKFRGFSWESCGKPDDPTYVKALHVYPNPIPSPGYVMAAASATTSVDLRSPFPGDYDWPSSGIYIPNFSLPNRLTDFRLQIILGNSEKELGCLKVNFSIASSLHNQRTEM</sequence>
<proteinExistence type="predicted"/>
<protein>
    <submittedName>
        <fullName evidence="3">Uncharacterized protein</fullName>
    </submittedName>
</protein>
<dbReference type="PANTHER" id="PTHR17357:SF0">
    <property type="entry name" value="GANGLIOSIDE GM2 ACTIVATOR"/>
    <property type="match status" value="1"/>
</dbReference>
<evidence type="ECO:0000256" key="1">
    <source>
        <dbReference type="ARBA" id="ARBA00022729"/>
    </source>
</evidence>
<keyword evidence="1 2" id="KW-0732">Signal</keyword>
<dbReference type="SUPFAM" id="SSF63707">
    <property type="entry name" value="Ganglioside M2 (gm2) activator"/>
    <property type="match status" value="1"/>
</dbReference>
<dbReference type="Gene3D" id="2.70.220.10">
    <property type="entry name" value="Ganglioside GM2 activator"/>
    <property type="match status" value="1"/>
</dbReference>
<reference evidence="3 4" key="1">
    <citation type="submission" date="2023-09" db="EMBL/GenBank/DDBJ databases">
        <authorList>
            <person name="Wang M."/>
        </authorList>
    </citation>
    <scope>NUCLEOTIDE SEQUENCE [LARGE SCALE GENOMIC DNA]</scope>
    <source>
        <strain evidence="3">GT-2023</strain>
        <tissue evidence="3">Liver</tissue>
    </source>
</reference>
<dbReference type="PANTHER" id="PTHR17357">
    <property type="entry name" value="GM2 GANGLIOSIDE ACTIVATOR PROTEIN"/>
    <property type="match status" value="1"/>
</dbReference>
<evidence type="ECO:0000256" key="2">
    <source>
        <dbReference type="SAM" id="SignalP"/>
    </source>
</evidence>
<name>A0ABR3MEN4_9TELE</name>
<evidence type="ECO:0000313" key="3">
    <source>
        <dbReference type="EMBL" id="KAL1262439.1"/>
    </source>
</evidence>
<feature type="signal peptide" evidence="2">
    <location>
        <begin position="1"/>
        <end position="22"/>
    </location>
</feature>
<dbReference type="Proteomes" id="UP001558613">
    <property type="component" value="Unassembled WGS sequence"/>
</dbReference>
<dbReference type="InterPro" id="IPR036846">
    <property type="entry name" value="GM2-AP_sf"/>
</dbReference>
<dbReference type="InterPro" id="IPR028996">
    <property type="entry name" value="GM2-AP"/>
</dbReference>
<accession>A0ABR3MEN4</accession>
<feature type="chain" id="PRO_5046577388" evidence="2">
    <location>
        <begin position="23"/>
        <end position="142"/>
    </location>
</feature>
<keyword evidence="4" id="KW-1185">Reference proteome</keyword>
<organism evidence="3 4">
    <name type="scientific">Cirrhinus molitorella</name>
    <name type="common">mud carp</name>
    <dbReference type="NCBI Taxonomy" id="172907"/>
    <lineage>
        <taxon>Eukaryota</taxon>
        <taxon>Metazoa</taxon>
        <taxon>Chordata</taxon>
        <taxon>Craniata</taxon>
        <taxon>Vertebrata</taxon>
        <taxon>Euteleostomi</taxon>
        <taxon>Actinopterygii</taxon>
        <taxon>Neopterygii</taxon>
        <taxon>Teleostei</taxon>
        <taxon>Ostariophysi</taxon>
        <taxon>Cypriniformes</taxon>
        <taxon>Cyprinidae</taxon>
        <taxon>Labeoninae</taxon>
        <taxon>Labeonini</taxon>
        <taxon>Cirrhinus</taxon>
    </lineage>
</organism>
<evidence type="ECO:0000313" key="4">
    <source>
        <dbReference type="Proteomes" id="UP001558613"/>
    </source>
</evidence>
<gene>
    <name evidence="3" type="ORF">QQF64_007704</name>
</gene>